<feature type="non-terminal residue" evidence="1">
    <location>
        <position position="129"/>
    </location>
</feature>
<feature type="non-terminal residue" evidence="1">
    <location>
        <position position="1"/>
    </location>
</feature>
<evidence type="ECO:0000313" key="1">
    <source>
        <dbReference type="EMBL" id="CEK62087.1"/>
    </source>
</evidence>
<accession>A0A0B6Z113</accession>
<name>A0A0B6Z113_9EUPU</name>
<gene>
    <name evidence="1" type="primary">ORF44155</name>
</gene>
<reference evidence="1" key="1">
    <citation type="submission" date="2014-12" db="EMBL/GenBank/DDBJ databases">
        <title>Insight into the proteome of Arion vulgaris.</title>
        <authorList>
            <person name="Aradska J."/>
            <person name="Bulat T."/>
            <person name="Smidak R."/>
            <person name="Sarate P."/>
            <person name="Gangsoo J."/>
            <person name="Sialana F."/>
            <person name="Bilban M."/>
            <person name="Lubec G."/>
        </authorList>
    </citation>
    <scope>NUCLEOTIDE SEQUENCE</scope>
    <source>
        <tissue evidence="1">Skin</tissue>
    </source>
</reference>
<proteinExistence type="predicted"/>
<protein>
    <submittedName>
        <fullName evidence="1">Uncharacterized protein</fullName>
    </submittedName>
</protein>
<sequence length="129" mass="14736">LLRSNEAVVHPFETTDLSPDTPVRGDQLAWDVDHSSDTPVRGGQLTCGVDYSHIARDFNKIQEFKMKNIKPETNMKPELLRSQSDNLATQNVIPAEQIPETKKFYMQETEVNVQNSLHNKTDRLNRSTQ</sequence>
<dbReference type="EMBL" id="HACG01015222">
    <property type="protein sequence ID" value="CEK62087.1"/>
    <property type="molecule type" value="Transcribed_RNA"/>
</dbReference>
<dbReference type="AlphaFoldDB" id="A0A0B6Z113"/>
<organism evidence="1">
    <name type="scientific">Arion vulgaris</name>
    <dbReference type="NCBI Taxonomy" id="1028688"/>
    <lineage>
        <taxon>Eukaryota</taxon>
        <taxon>Metazoa</taxon>
        <taxon>Spiralia</taxon>
        <taxon>Lophotrochozoa</taxon>
        <taxon>Mollusca</taxon>
        <taxon>Gastropoda</taxon>
        <taxon>Heterobranchia</taxon>
        <taxon>Euthyneura</taxon>
        <taxon>Panpulmonata</taxon>
        <taxon>Eupulmonata</taxon>
        <taxon>Stylommatophora</taxon>
        <taxon>Helicina</taxon>
        <taxon>Arionoidea</taxon>
        <taxon>Arionidae</taxon>
        <taxon>Arion</taxon>
    </lineage>
</organism>